<evidence type="ECO:0000256" key="5">
    <source>
        <dbReference type="ARBA" id="ARBA00022692"/>
    </source>
</evidence>
<dbReference type="OrthoDB" id="3557025at2"/>
<comment type="subcellular location">
    <subcellularLocation>
        <location evidence="1">Cell inner membrane</location>
        <topology evidence="1">Multi-pass membrane protein</topology>
    </subcellularLocation>
</comment>
<dbReference type="AlphaFoldDB" id="A0A4R2QE52"/>
<keyword evidence="4" id="KW-0997">Cell inner membrane</keyword>
<feature type="transmembrane region" description="Helical" evidence="9">
    <location>
        <begin position="59"/>
        <end position="77"/>
    </location>
</feature>
<dbReference type="GO" id="GO:0005886">
    <property type="term" value="C:plasma membrane"/>
    <property type="evidence" value="ECO:0007669"/>
    <property type="project" value="UniProtKB-SubCell"/>
</dbReference>
<evidence type="ECO:0000313" key="12">
    <source>
        <dbReference type="Proteomes" id="UP000294911"/>
    </source>
</evidence>
<dbReference type="GO" id="GO:0015740">
    <property type="term" value="P:C4-dicarboxylate transport"/>
    <property type="evidence" value="ECO:0007669"/>
    <property type="project" value="TreeGrafter"/>
</dbReference>
<evidence type="ECO:0000256" key="2">
    <source>
        <dbReference type="ARBA" id="ARBA00022448"/>
    </source>
</evidence>
<evidence type="ECO:0000313" key="11">
    <source>
        <dbReference type="EMBL" id="TCP47340.1"/>
    </source>
</evidence>
<reference evidence="11 12" key="1">
    <citation type="submission" date="2019-03" db="EMBL/GenBank/DDBJ databases">
        <title>Genomic Encyclopedia of Type Strains, Phase IV (KMG-IV): sequencing the most valuable type-strain genomes for metagenomic binning, comparative biology and taxonomic classification.</title>
        <authorList>
            <person name="Goeker M."/>
        </authorList>
    </citation>
    <scope>NUCLEOTIDE SEQUENCE [LARGE SCALE GENOMIC DNA]</scope>
    <source>
        <strain evidence="11 12">DSM 45765</strain>
    </source>
</reference>
<keyword evidence="2" id="KW-0813">Transport</keyword>
<keyword evidence="6 9" id="KW-1133">Transmembrane helix</keyword>
<feature type="transmembrane region" description="Helical" evidence="9">
    <location>
        <begin position="135"/>
        <end position="157"/>
    </location>
</feature>
<evidence type="ECO:0000256" key="3">
    <source>
        <dbReference type="ARBA" id="ARBA00022475"/>
    </source>
</evidence>
<dbReference type="GO" id="GO:0022857">
    <property type="term" value="F:transmembrane transporter activity"/>
    <property type="evidence" value="ECO:0007669"/>
    <property type="project" value="TreeGrafter"/>
</dbReference>
<accession>A0A4R2QE52</accession>
<comment type="caution">
    <text evidence="11">The sequence shown here is derived from an EMBL/GenBank/DDBJ whole genome shotgun (WGS) entry which is preliminary data.</text>
</comment>
<proteinExistence type="inferred from homology"/>
<gene>
    <name evidence="11" type="ORF">EV191_112136</name>
</gene>
<evidence type="ECO:0000256" key="4">
    <source>
        <dbReference type="ARBA" id="ARBA00022519"/>
    </source>
</evidence>
<dbReference type="InterPro" id="IPR055348">
    <property type="entry name" value="DctQ"/>
</dbReference>
<dbReference type="EMBL" id="SLXQ01000012">
    <property type="protein sequence ID" value="TCP47340.1"/>
    <property type="molecule type" value="Genomic_DNA"/>
</dbReference>
<dbReference type="Proteomes" id="UP000294911">
    <property type="component" value="Unassembled WGS sequence"/>
</dbReference>
<protein>
    <submittedName>
        <fullName evidence="11">TRAP-type C4-dicarboxylate transport system permease small subunit</fullName>
    </submittedName>
</protein>
<keyword evidence="3" id="KW-1003">Cell membrane</keyword>
<dbReference type="RefSeq" id="WP_132879303.1">
    <property type="nucleotide sequence ID" value="NZ_SLXQ01000012.1"/>
</dbReference>
<dbReference type="PANTHER" id="PTHR35011">
    <property type="entry name" value="2,3-DIKETO-L-GULONATE TRAP TRANSPORTER SMALL PERMEASE PROTEIN YIAM"/>
    <property type="match status" value="1"/>
</dbReference>
<feature type="transmembrane region" description="Helical" evidence="9">
    <location>
        <begin position="26"/>
        <end position="47"/>
    </location>
</feature>
<feature type="transmembrane region" description="Helical" evidence="9">
    <location>
        <begin position="97"/>
        <end position="123"/>
    </location>
</feature>
<dbReference type="Pfam" id="PF04290">
    <property type="entry name" value="DctQ"/>
    <property type="match status" value="1"/>
</dbReference>
<keyword evidence="5 9" id="KW-0812">Transmembrane</keyword>
<evidence type="ECO:0000256" key="8">
    <source>
        <dbReference type="ARBA" id="ARBA00038436"/>
    </source>
</evidence>
<evidence type="ECO:0000256" key="7">
    <source>
        <dbReference type="ARBA" id="ARBA00023136"/>
    </source>
</evidence>
<name>A0A4R2QE52_9PSEU</name>
<evidence type="ECO:0000259" key="10">
    <source>
        <dbReference type="Pfam" id="PF04290"/>
    </source>
</evidence>
<dbReference type="PANTHER" id="PTHR35011:SF2">
    <property type="entry name" value="2,3-DIKETO-L-GULONATE TRAP TRANSPORTER SMALL PERMEASE PROTEIN YIAM"/>
    <property type="match status" value="1"/>
</dbReference>
<comment type="similarity">
    <text evidence="8">Belongs to the TRAP transporter small permease family.</text>
</comment>
<feature type="domain" description="Tripartite ATP-independent periplasmic transporters DctQ component" evidence="10">
    <location>
        <begin position="35"/>
        <end position="164"/>
    </location>
</feature>
<organism evidence="11 12">
    <name type="scientific">Tamaricihabitans halophyticus</name>
    <dbReference type="NCBI Taxonomy" id="1262583"/>
    <lineage>
        <taxon>Bacteria</taxon>
        <taxon>Bacillati</taxon>
        <taxon>Actinomycetota</taxon>
        <taxon>Actinomycetes</taxon>
        <taxon>Pseudonocardiales</taxon>
        <taxon>Pseudonocardiaceae</taxon>
        <taxon>Tamaricihabitans</taxon>
    </lineage>
</organism>
<keyword evidence="12" id="KW-1185">Reference proteome</keyword>
<keyword evidence="7 9" id="KW-0472">Membrane</keyword>
<sequence>MSTTTETQPPADQPPLLRRIIAVERAVAAALLVIMLALIIMQTAGRYVFGYSFFWTEELARYCYVWMSFIAAVLVAAERSHINIELFDRTLGRKGRLVLNALAILLLIVTCVVLLFGAFDYVLANFHIYSPALPIPMVCLYGVVYLAFAGIAGHAVVNLIRLFREHTVTPAGQS</sequence>
<evidence type="ECO:0000256" key="1">
    <source>
        <dbReference type="ARBA" id="ARBA00004429"/>
    </source>
</evidence>
<evidence type="ECO:0000256" key="9">
    <source>
        <dbReference type="SAM" id="Phobius"/>
    </source>
</evidence>
<evidence type="ECO:0000256" key="6">
    <source>
        <dbReference type="ARBA" id="ARBA00022989"/>
    </source>
</evidence>
<dbReference type="InterPro" id="IPR007387">
    <property type="entry name" value="TRAP_DctQ"/>
</dbReference>